<dbReference type="EMBL" id="QTSX02006578">
    <property type="protein sequence ID" value="KAJ9052951.1"/>
    <property type="molecule type" value="Genomic_DNA"/>
</dbReference>
<reference evidence="1" key="1">
    <citation type="submission" date="2022-04" db="EMBL/GenBank/DDBJ databases">
        <title>Genome of the entomopathogenic fungus Entomophthora muscae.</title>
        <authorList>
            <person name="Elya C."/>
            <person name="Lovett B.R."/>
            <person name="Lee E."/>
            <person name="Macias A.M."/>
            <person name="Hajek A.E."/>
            <person name="De Bivort B.L."/>
            <person name="Kasson M.T."/>
            <person name="De Fine Licht H.H."/>
            <person name="Stajich J.E."/>
        </authorList>
    </citation>
    <scope>NUCLEOTIDE SEQUENCE</scope>
    <source>
        <strain evidence="1">Berkeley</strain>
    </source>
</reference>
<evidence type="ECO:0000313" key="2">
    <source>
        <dbReference type="Proteomes" id="UP001165960"/>
    </source>
</evidence>
<accession>A0ACC2RS89</accession>
<protein>
    <submittedName>
        <fullName evidence="1">Uncharacterized protein</fullName>
    </submittedName>
</protein>
<organism evidence="1 2">
    <name type="scientific">Entomophthora muscae</name>
    <dbReference type="NCBI Taxonomy" id="34485"/>
    <lineage>
        <taxon>Eukaryota</taxon>
        <taxon>Fungi</taxon>
        <taxon>Fungi incertae sedis</taxon>
        <taxon>Zoopagomycota</taxon>
        <taxon>Entomophthoromycotina</taxon>
        <taxon>Entomophthoromycetes</taxon>
        <taxon>Entomophthorales</taxon>
        <taxon>Entomophthoraceae</taxon>
        <taxon>Entomophthora</taxon>
    </lineage>
</organism>
<gene>
    <name evidence="1" type="ORF">DSO57_1029030</name>
</gene>
<comment type="caution">
    <text evidence="1">The sequence shown here is derived from an EMBL/GenBank/DDBJ whole genome shotgun (WGS) entry which is preliminary data.</text>
</comment>
<sequence>MYEHSSQSIQKAWATVEAGITPSPAFAKFQSAHCTEMALIASFTEHLARPAEAGWDLGELWGQPAGNSTLPPTVNSSWFQQQLGGCPQLSQETKGLDDSKAEHFTAPAPIQGR</sequence>
<dbReference type="Proteomes" id="UP001165960">
    <property type="component" value="Unassembled WGS sequence"/>
</dbReference>
<keyword evidence="2" id="KW-1185">Reference proteome</keyword>
<name>A0ACC2RS89_9FUNG</name>
<evidence type="ECO:0000313" key="1">
    <source>
        <dbReference type="EMBL" id="KAJ9052951.1"/>
    </source>
</evidence>
<proteinExistence type="predicted"/>